<keyword evidence="4" id="KW-1185">Reference proteome</keyword>
<dbReference type="Pfam" id="PF07047">
    <property type="entry name" value="OPA3"/>
    <property type="match status" value="1"/>
</dbReference>
<comment type="similarity">
    <text evidence="1">Belongs to the OPA3 family.</text>
</comment>
<evidence type="ECO:0000256" key="1">
    <source>
        <dbReference type="ARBA" id="ARBA00007584"/>
    </source>
</evidence>
<dbReference type="KEGG" id="lgi:LOTGIDRAFT_154920"/>
<protein>
    <recommendedName>
        <fullName evidence="5">OPA3-like protein</fullName>
    </recommendedName>
</protein>
<evidence type="ECO:0000313" key="3">
    <source>
        <dbReference type="EMBL" id="ESO85427.1"/>
    </source>
</evidence>
<dbReference type="OrthoDB" id="2129069at2759"/>
<evidence type="ECO:0008006" key="5">
    <source>
        <dbReference type="Google" id="ProtNLM"/>
    </source>
</evidence>
<reference evidence="3 4" key="1">
    <citation type="journal article" date="2013" name="Nature">
        <title>Insights into bilaterian evolution from three spiralian genomes.</title>
        <authorList>
            <person name="Simakov O."/>
            <person name="Marletaz F."/>
            <person name="Cho S.J."/>
            <person name="Edsinger-Gonzales E."/>
            <person name="Havlak P."/>
            <person name="Hellsten U."/>
            <person name="Kuo D.H."/>
            <person name="Larsson T."/>
            <person name="Lv J."/>
            <person name="Arendt D."/>
            <person name="Savage R."/>
            <person name="Osoegawa K."/>
            <person name="de Jong P."/>
            <person name="Grimwood J."/>
            <person name="Chapman J.A."/>
            <person name="Shapiro H."/>
            <person name="Aerts A."/>
            <person name="Otillar R.P."/>
            <person name="Terry A.Y."/>
            <person name="Boore J.L."/>
            <person name="Grigoriev I.V."/>
            <person name="Lindberg D.R."/>
            <person name="Seaver E.C."/>
            <person name="Weisblat D.A."/>
            <person name="Putnam N.H."/>
            <person name="Rokhsar D.S."/>
        </authorList>
    </citation>
    <scope>NUCLEOTIDE SEQUENCE [LARGE SCALE GENOMIC DNA]</scope>
</reference>
<accession>V3ZMA3</accession>
<dbReference type="HOGENOM" id="CLU_074707_5_1_1"/>
<keyword evidence="2" id="KW-0175">Coiled coil</keyword>
<evidence type="ECO:0000256" key="2">
    <source>
        <dbReference type="ARBA" id="ARBA00023054"/>
    </source>
</evidence>
<evidence type="ECO:0000313" key="4">
    <source>
        <dbReference type="Proteomes" id="UP000030746"/>
    </source>
</evidence>
<dbReference type="GO" id="GO:0005739">
    <property type="term" value="C:mitochondrion"/>
    <property type="evidence" value="ECO:0007669"/>
    <property type="project" value="TreeGrafter"/>
</dbReference>
<sequence>MVFPLVQLAYLGVKRSSKFLANRLKRRAKKSLFFRNYICMPTAQLYHSFEVKVRLKLLGLGKANHIEKLTETMAVELGAELLGEFIIYSVAAMIIYIEYSRSGSREEAKEQAMIQKDLILERRLQEQGLLIEKLHAEVREMQRFIGDLDTRNKSLSSRLFGKS</sequence>
<gene>
    <name evidence="3" type="ORF">LOTGIDRAFT_154920</name>
</gene>
<dbReference type="OMA" id="WAEFEGT"/>
<proteinExistence type="inferred from homology"/>
<dbReference type="GeneID" id="20236447"/>
<name>V3ZMA3_LOTGI</name>
<dbReference type="RefSeq" id="XP_009063673.1">
    <property type="nucleotide sequence ID" value="XM_009065425.1"/>
</dbReference>
<dbReference type="Proteomes" id="UP000030746">
    <property type="component" value="Unassembled WGS sequence"/>
</dbReference>
<dbReference type="AlphaFoldDB" id="V3ZMA3"/>
<dbReference type="PANTHER" id="PTHR12499:SF0">
    <property type="entry name" value="OPTIC ATROPHY 3 PROTEIN"/>
    <property type="match status" value="1"/>
</dbReference>
<dbReference type="GO" id="GO:0019216">
    <property type="term" value="P:regulation of lipid metabolic process"/>
    <property type="evidence" value="ECO:0007669"/>
    <property type="project" value="TreeGrafter"/>
</dbReference>
<dbReference type="InterPro" id="IPR010754">
    <property type="entry name" value="OPA3-like"/>
</dbReference>
<organism evidence="3 4">
    <name type="scientific">Lottia gigantea</name>
    <name type="common">Giant owl limpet</name>
    <dbReference type="NCBI Taxonomy" id="225164"/>
    <lineage>
        <taxon>Eukaryota</taxon>
        <taxon>Metazoa</taxon>
        <taxon>Spiralia</taxon>
        <taxon>Lophotrochozoa</taxon>
        <taxon>Mollusca</taxon>
        <taxon>Gastropoda</taxon>
        <taxon>Patellogastropoda</taxon>
        <taxon>Lottioidea</taxon>
        <taxon>Lottiidae</taxon>
        <taxon>Lottia</taxon>
    </lineage>
</organism>
<dbReference type="PANTHER" id="PTHR12499">
    <property type="entry name" value="OPTIC ATROPHY 3 PROTEIN OPA3"/>
    <property type="match status" value="1"/>
</dbReference>
<dbReference type="EMBL" id="KB203274">
    <property type="protein sequence ID" value="ESO85427.1"/>
    <property type="molecule type" value="Genomic_DNA"/>
</dbReference>
<dbReference type="CTD" id="20236447"/>